<dbReference type="GO" id="GO:0004984">
    <property type="term" value="F:olfactory receptor activity"/>
    <property type="evidence" value="ECO:0007669"/>
    <property type="project" value="InterPro"/>
</dbReference>
<evidence type="ECO:0000256" key="4">
    <source>
        <dbReference type="ARBA" id="ARBA00022692"/>
    </source>
</evidence>
<evidence type="ECO:0000256" key="1">
    <source>
        <dbReference type="ARBA" id="ARBA00004651"/>
    </source>
</evidence>
<evidence type="ECO:0000256" key="5">
    <source>
        <dbReference type="ARBA" id="ARBA00022725"/>
    </source>
</evidence>
<reference evidence="11" key="1">
    <citation type="journal article" date="2023" name="G3 (Bethesda)">
        <title>Whole genome assemblies of Zophobas morio and Tenebrio molitor.</title>
        <authorList>
            <person name="Kaur S."/>
            <person name="Stinson S.A."/>
            <person name="diCenzo G.C."/>
        </authorList>
    </citation>
    <scope>NUCLEOTIDE SEQUENCE</scope>
    <source>
        <strain evidence="11">QUZm001</strain>
    </source>
</reference>
<keyword evidence="6 10" id="KW-1133">Transmembrane helix</keyword>
<comment type="caution">
    <text evidence="11">The sequence shown here is derived from an EMBL/GenBank/DDBJ whole genome shotgun (WGS) entry which is preliminary data.</text>
</comment>
<feature type="transmembrane region" description="Helical" evidence="10">
    <location>
        <begin position="164"/>
        <end position="187"/>
    </location>
</feature>
<protein>
    <recommendedName>
        <fullName evidence="10">Odorant receptor</fullName>
    </recommendedName>
</protein>
<comment type="subcellular location">
    <subcellularLocation>
        <location evidence="1 10">Cell membrane</location>
        <topology evidence="1 10">Multi-pass membrane protein</topology>
    </subcellularLocation>
</comment>
<evidence type="ECO:0000256" key="6">
    <source>
        <dbReference type="ARBA" id="ARBA00022989"/>
    </source>
</evidence>
<dbReference type="GO" id="GO:0007165">
    <property type="term" value="P:signal transduction"/>
    <property type="evidence" value="ECO:0007669"/>
    <property type="project" value="UniProtKB-KW"/>
</dbReference>
<evidence type="ECO:0000313" key="12">
    <source>
        <dbReference type="Proteomes" id="UP001168821"/>
    </source>
</evidence>
<evidence type="ECO:0000256" key="7">
    <source>
        <dbReference type="ARBA" id="ARBA00023136"/>
    </source>
</evidence>
<keyword evidence="9 10" id="KW-0807">Transducer</keyword>
<comment type="similarity">
    <text evidence="10">Belongs to the insect chemoreceptor superfamily. Heteromeric odorant receptor channel (TC 1.A.69) family.</text>
</comment>
<feature type="transmembrane region" description="Helical" evidence="10">
    <location>
        <begin position="289"/>
        <end position="309"/>
    </location>
</feature>
<keyword evidence="12" id="KW-1185">Reference proteome</keyword>
<dbReference type="Proteomes" id="UP001168821">
    <property type="component" value="Unassembled WGS sequence"/>
</dbReference>
<dbReference type="PANTHER" id="PTHR21137:SF35">
    <property type="entry name" value="ODORANT RECEPTOR 19A-RELATED"/>
    <property type="match status" value="1"/>
</dbReference>
<sequence length="390" mass="45722">MMLQVNLLEAFKQNIILLKSMGLWCYKNERFYKFFKYYVQSSLVFDSSSLIIYVALNIGIKNVTDTIYSLPGSLEVVLQSVLFRKNFHLIKKSLDNLNQPQFQPKNEAQVKILKDSIILSRKVFYSFFGLVFVMITMWMVLPLTKKGKFLPTKYWIPFDYRLPVVYELLYVFECCCIIFHAFSNVALDTFFSIAMVQIGAQCDVLCDSIRNVRELAKINTDGELKQEEYNRMEKVLIGCVHHYNSISEYANFISNSFKEILMVQFICSSLMLCVSMYELSLSEPMSAHFFQVFLFQISATNEIFLYCWFANEVIIKSEKLYYATFESQWYDSSTTFRKNLTIFTHQVKKPICLFVYNIVPVDIKSFSGLLQKCWSFFIAMKNTEDLRSNN</sequence>
<keyword evidence="2" id="KW-1003">Cell membrane</keyword>
<feature type="transmembrane region" description="Helical" evidence="10">
    <location>
        <begin position="37"/>
        <end position="60"/>
    </location>
</feature>
<evidence type="ECO:0000256" key="9">
    <source>
        <dbReference type="ARBA" id="ARBA00023224"/>
    </source>
</evidence>
<proteinExistence type="inferred from homology"/>
<gene>
    <name evidence="11" type="ORF">Zmor_000823</name>
</gene>
<accession>A0AA38IXS6</accession>
<feature type="transmembrane region" description="Helical" evidence="10">
    <location>
        <begin position="260"/>
        <end position="277"/>
    </location>
</feature>
<keyword evidence="7 10" id="KW-0472">Membrane</keyword>
<dbReference type="PANTHER" id="PTHR21137">
    <property type="entry name" value="ODORANT RECEPTOR"/>
    <property type="match status" value="1"/>
</dbReference>
<evidence type="ECO:0000256" key="10">
    <source>
        <dbReference type="RuleBase" id="RU351113"/>
    </source>
</evidence>
<dbReference type="GO" id="GO:0005549">
    <property type="term" value="F:odorant binding"/>
    <property type="evidence" value="ECO:0007669"/>
    <property type="project" value="InterPro"/>
</dbReference>
<feature type="transmembrane region" description="Helical" evidence="10">
    <location>
        <begin position="123"/>
        <end position="144"/>
    </location>
</feature>
<keyword evidence="4 10" id="KW-0812">Transmembrane</keyword>
<evidence type="ECO:0000256" key="8">
    <source>
        <dbReference type="ARBA" id="ARBA00023170"/>
    </source>
</evidence>
<keyword evidence="8 10" id="KW-0675">Receptor</keyword>
<dbReference type="GO" id="GO:0005886">
    <property type="term" value="C:plasma membrane"/>
    <property type="evidence" value="ECO:0007669"/>
    <property type="project" value="UniProtKB-SubCell"/>
</dbReference>
<comment type="caution">
    <text evidence="10">Lacks conserved residue(s) required for the propagation of feature annotation.</text>
</comment>
<dbReference type="InterPro" id="IPR004117">
    <property type="entry name" value="7tm6_olfct_rcpt"/>
</dbReference>
<dbReference type="EMBL" id="JALNTZ010000001">
    <property type="protein sequence ID" value="KAJ3665323.1"/>
    <property type="molecule type" value="Genomic_DNA"/>
</dbReference>
<evidence type="ECO:0000313" key="11">
    <source>
        <dbReference type="EMBL" id="KAJ3665323.1"/>
    </source>
</evidence>
<evidence type="ECO:0000256" key="2">
    <source>
        <dbReference type="ARBA" id="ARBA00022475"/>
    </source>
</evidence>
<keyword evidence="3 10" id="KW-0716">Sensory transduction</keyword>
<dbReference type="Pfam" id="PF02949">
    <property type="entry name" value="7tm_6"/>
    <property type="match status" value="1"/>
</dbReference>
<keyword evidence="5 10" id="KW-0552">Olfaction</keyword>
<name>A0AA38IXS6_9CUCU</name>
<dbReference type="AlphaFoldDB" id="A0AA38IXS6"/>
<organism evidence="11 12">
    <name type="scientific">Zophobas morio</name>
    <dbReference type="NCBI Taxonomy" id="2755281"/>
    <lineage>
        <taxon>Eukaryota</taxon>
        <taxon>Metazoa</taxon>
        <taxon>Ecdysozoa</taxon>
        <taxon>Arthropoda</taxon>
        <taxon>Hexapoda</taxon>
        <taxon>Insecta</taxon>
        <taxon>Pterygota</taxon>
        <taxon>Neoptera</taxon>
        <taxon>Endopterygota</taxon>
        <taxon>Coleoptera</taxon>
        <taxon>Polyphaga</taxon>
        <taxon>Cucujiformia</taxon>
        <taxon>Tenebrionidae</taxon>
        <taxon>Zophobas</taxon>
    </lineage>
</organism>
<evidence type="ECO:0000256" key="3">
    <source>
        <dbReference type="ARBA" id="ARBA00022606"/>
    </source>
</evidence>